<accession>A0A131Z195</accession>
<dbReference type="EMBL" id="GEDV01003363">
    <property type="protein sequence ID" value="JAP85194.1"/>
    <property type="molecule type" value="Transcribed_RNA"/>
</dbReference>
<sequence length="148" mass="16667">MDSPWLTVLTLIFLCASSSSAHPHVKSFMASSFQEMETGPHGTLLGRQGYHDSAGHGRFISYVVDSDGRVHVKHDPSVKAIMTHMEQSALPHDFHWFRPLLNPASGLSSLHLLPRLHQPFMCLLNPCSADPYYNRHSDQYMRMMHGIA</sequence>
<feature type="chain" id="PRO_5007286425" evidence="1">
    <location>
        <begin position="22"/>
        <end position="148"/>
    </location>
</feature>
<name>A0A131Z195_RHIAP</name>
<organism evidence="2">
    <name type="scientific">Rhipicephalus appendiculatus</name>
    <name type="common">Brown ear tick</name>
    <dbReference type="NCBI Taxonomy" id="34631"/>
    <lineage>
        <taxon>Eukaryota</taxon>
        <taxon>Metazoa</taxon>
        <taxon>Ecdysozoa</taxon>
        <taxon>Arthropoda</taxon>
        <taxon>Chelicerata</taxon>
        <taxon>Arachnida</taxon>
        <taxon>Acari</taxon>
        <taxon>Parasitiformes</taxon>
        <taxon>Ixodida</taxon>
        <taxon>Ixodoidea</taxon>
        <taxon>Ixodidae</taxon>
        <taxon>Rhipicephalinae</taxon>
        <taxon>Rhipicephalus</taxon>
        <taxon>Rhipicephalus</taxon>
    </lineage>
</organism>
<evidence type="ECO:0000256" key="1">
    <source>
        <dbReference type="SAM" id="SignalP"/>
    </source>
</evidence>
<protein>
    <submittedName>
        <fullName evidence="2">Glycine rich superfamily member</fullName>
    </submittedName>
</protein>
<feature type="signal peptide" evidence="1">
    <location>
        <begin position="1"/>
        <end position="21"/>
    </location>
</feature>
<proteinExistence type="predicted"/>
<evidence type="ECO:0000313" key="2">
    <source>
        <dbReference type="EMBL" id="JAP85194.1"/>
    </source>
</evidence>
<reference evidence="2" key="1">
    <citation type="journal article" date="2016" name="Ticks Tick Borne Dis.">
        <title>De novo assembly and annotation of the salivary gland transcriptome of Rhipicephalus appendiculatus male and female ticks during blood feeding.</title>
        <authorList>
            <person name="de Castro M.H."/>
            <person name="de Klerk D."/>
            <person name="Pienaar R."/>
            <person name="Latif A.A."/>
            <person name="Rees D.J."/>
            <person name="Mans B.J."/>
        </authorList>
    </citation>
    <scope>NUCLEOTIDE SEQUENCE</scope>
    <source>
        <tissue evidence="2">Salivary glands</tissue>
    </source>
</reference>
<dbReference type="AlphaFoldDB" id="A0A131Z195"/>
<keyword evidence="1" id="KW-0732">Signal</keyword>